<dbReference type="PANTHER" id="PTHR11142">
    <property type="entry name" value="PSEUDOURIDYLATE SYNTHASE"/>
    <property type="match status" value="1"/>
</dbReference>
<feature type="binding site" evidence="4 6">
    <location>
        <position position="110"/>
    </location>
    <ligand>
        <name>substrate</name>
    </ligand>
</feature>
<dbReference type="OrthoDB" id="9811823at2"/>
<evidence type="ECO:0000256" key="4">
    <source>
        <dbReference type="HAMAP-Rule" id="MF_00171"/>
    </source>
</evidence>
<keyword evidence="3 4" id="KW-0413">Isomerase</keyword>
<comment type="function">
    <text evidence="4">Formation of pseudouridine at positions 38, 39 and 40 in the anticodon stem and loop of transfer RNAs.</text>
</comment>
<reference evidence="9 10" key="1">
    <citation type="submission" date="2018-06" db="EMBL/GenBank/DDBJ databases">
        <title>Thermoflavimicrobium daqus sp. nov., a thermophilic microbe isolated from Moutai-flavour Daqu.</title>
        <authorList>
            <person name="Wang X."/>
            <person name="Zhou H."/>
        </authorList>
    </citation>
    <scope>NUCLEOTIDE SEQUENCE [LARGE SCALE GENOMIC DNA]</scope>
    <source>
        <strain evidence="9 10">FBKL4.011</strain>
    </source>
</reference>
<evidence type="ECO:0000256" key="2">
    <source>
        <dbReference type="ARBA" id="ARBA00022694"/>
    </source>
</evidence>
<dbReference type="InterPro" id="IPR020103">
    <property type="entry name" value="PsdUridine_synth_cat_dom_sf"/>
</dbReference>
<dbReference type="RefSeq" id="WP_113659594.1">
    <property type="nucleotide sequence ID" value="NZ_KZ845669.1"/>
</dbReference>
<evidence type="ECO:0000256" key="1">
    <source>
        <dbReference type="ARBA" id="ARBA00009375"/>
    </source>
</evidence>
<name>A0A364K3E8_9BACL</name>
<feature type="domain" description="Pseudouridine synthase I TruA alpha/beta" evidence="8">
    <location>
        <begin position="145"/>
        <end position="244"/>
    </location>
</feature>
<evidence type="ECO:0000256" key="3">
    <source>
        <dbReference type="ARBA" id="ARBA00023235"/>
    </source>
</evidence>
<comment type="similarity">
    <text evidence="1 4 7">Belongs to the tRNA pseudouridine synthase TruA family.</text>
</comment>
<dbReference type="FunFam" id="3.30.70.580:FF:000001">
    <property type="entry name" value="tRNA pseudouridine synthase A"/>
    <property type="match status" value="1"/>
</dbReference>
<comment type="caution">
    <text evidence="4">Lacks conserved residue(s) required for the propagation of feature annotation.</text>
</comment>
<dbReference type="InterPro" id="IPR020095">
    <property type="entry name" value="PsdUridine_synth_TruA_C"/>
</dbReference>
<dbReference type="PIRSF" id="PIRSF001430">
    <property type="entry name" value="tRNA_psdUrid_synth"/>
    <property type="match status" value="1"/>
</dbReference>
<gene>
    <name evidence="4" type="primary">truA</name>
    <name evidence="9" type="ORF">DL897_13070</name>
</gene>
<dbReference type="PANTHER" id="PTHR11142:SF0">
    <property type="entry name" value="TRNA PSEUDOURIDINE SYNTHASE-LIKE 1"/>
    <property type="match status" value="1"/>
</dbReference>
<dbReference type="InterPro" id="IPR001406">
    <property type="entry name" value="PsdUridine_synth_TruA"/>
</dbReference>
<dbReference type="Gene3D" id="3.30.70.660">
    <property type="entry name" value="Pseudouridine synthase I, catalytic domain, C-terminal subdomain"/>
    <property type="match status" value="1"/>
</dbReference>
<keyword evidence="2 4" id="KW-0819">tRNA processing</keyword>
<evidence type="ECO:0000256" key="7">
    <source>
        <dbReference type="RuleBase" id="RU003792"/>
    </source>
</evidence>
<reference evidence="9 10" key="2">
    <citation type="submission" date="2018-06" db="EMBL/GenBank/DDBJ databases">
        <authorList>
            <person name="Zhirakovskaya E."/>
        </authorList>
    </citation>
    <scope>NUCLEOTIDE SEQUENCE [LARGE SCALE GENOMIC DNA]</scope>
    <source>
        <strain evidence="9 10">FBKL4.011</strain>
    </source>
</reference>
<evidence type="ECO:0000256" key="6">
    <source>
        <dbReference type="PIRSR" id="PIRSR001430-2"/>
    </source>
</evidence>
<accession>A0A364K3E8</accession>
<dbReference type="AlphaFoldDB" id="A0A364K3E8"/>
<dbReference type="GO" id="GO:0003723">
    <property type="term" value="F:RNA binding"/>
    <property type="evidence" value="ECO:0007669"/>
    <property type="project" value="InterPro"/>
</dbReference>
<sequence length="257" mass="29272">MKKIKLVIAYDGTDFSGFQRQPDKRTIQGTLEKVLSQLTGEEIQIYGSGRTDAGVHALGQVCHFSTNSPIPVDKYLYILRRLLPRDIVVQSCEEVPCDFHARKSAYWKTYRYQIETSRIPHIFMRRFYTHRPFVLDTKAMQEAGQLLLGTYDFTSFCSAKTVIEDRVRTIYDCQILKESNSILIEVTGNGFLYNMVRIIAGTLYEVGRGIRSAQEIVQILAAKDRTKAGPTFPPEGLILLQVGYVPWQDSATHFSCK</sequence>
<dbReference type="Proteomes" id="UP000251213">
    <property type="component" value="Unassembled WGS sequence"/>
</dbReference>
<dbReference type="InterPro" id="IPR020094">
    <property type="entry name" value="TruA/RsuA/RluB/E/F_N"/>
</dbReference>
<dbReference type="GO" id="GO:0160147">
    <property type="term" value="F:tRNA pseudouridine(38-40) synthase activity"/>
    <property type="evidence" value="ECO:0007669"/>
    <property type="project" value="UniProtKB-EC"/>
</dbReference>
<dbReference type="Pfam" id="PF01416">
    <property type="entry name" value="PseudoU_synth_1"/>
    <property type="match status" value="2"/>
</dbReference>
<dbReference type="EMBL" id="QJKK01000007">
    <property type="protein sequence ID" value="RAL23288.1"/>
    <property type="molecule type" value="Genomic_DNA"/>
</dbReference>
<organism evidence="9 10">
    <name type="scientific">Thermoflavimicrobium daqui</name>
    <dbReference type="NCBI Taxonomy" id="2137476"/>
    <lineage>
        <taxon>Bacteria</taxon>
        <taxon>Bacillati</taxon>
        <taxon>Bacillota</taxon>
        <taxon>Bacilli</taxon>
        <taxon>Bacillales</taxon>
        <taxon>Thermoactinomycetaceae</taxon>
        <taxon>Thermoflavimicrobium</taxon>
    </lineage>
</organism>
<evidence type="ECO:0000256" key="5">
    <source>
        <dbReference type="PIRSR" id="PIRSR001430-1"/>
    </source>
</evidence>
<proteinExistence type="inferred from homology"/>
<dbReference type="CDD" id="cd02570">
    <property type="entry name" value="PseudoU_synth_EcTruA"/>
    <property type="match status" value="1"/>
</dbReference>
<dbReference type="SUPFAM" id="SSF55120">
    <property type="entry name" value="Pseudouridine synthase"/>
    <property type="match status" value="1"/>
</dbReference>
<evidence type="ECO:0000313" key="10">
    <source>
        <dbReference type="Proteomes" id="UP000251213"/>
    </source>
</evidence>
<protein>
    <recommendedName>
        <fullName evidence="4">tRNA pseudouridine synthase A</fullName>
        <ecNumber evidence="4">5.4.99.12</ecNumber>
    </recommendedName>
    <alternativeName>
        <fullName evidence="4">tRNA pseudouridine(38-40) synthase</fullName>
    </alternativeName>
    <alternativeName>
        <fullName evidence="4">tRNA pseudouridylate synthase I</fullName>
    </alternativeName>
    <alternativeName>
        <fullName evidence="4">tRNA-uridine isomerase I</fullName>
    </alternativeName>
</protein>
<evidence type="ECO:0000259" key="8">
    <source>
        <dbReference type="Pfam" id="PF01416"/>
    </source>
</evidence>
<keyword evidence="10" id="KW-1185">Reference proteome</keyword>
<feature type="domain" description="Pseudouridine synthase I TruA alpha/beta" evidence="8">
    <location>
        <begin position="8"/>
        <end position="102"/>
    </location>
</feature>
<comment type="caution">
    <text evidence="9">The sequence shown here is derived from an EMBL/GenBank/DDBJ whole genome shotgun (WGS) entry which is preliminary data.</text>
</comment>
<dbReference type="InterPro" id="IPR020097">
    <property type="entry name" value="PsdUridine_synth_TruA_a/b_dom"/>
</dbReference>
<comment type="catalytic activity">
    <reaction evidence="4 7">
        <text>uridine(38/39/40) in tRNA = pseudouridine(38/39/40) in tRNA</text>
        <dbReference type="Rhea" id="RHEA:22376"/>
        <dbReference type="Rhea" id="RHEA-COMP:10085"/>
        <dbReference type="Rhea" id="RHEA-COMP:10087"/>
        <dbReference type="ChEBI" id="CHEBI:65314"/>
        <dbReference type="ChEBI" id="CHEBI:65315"/>
        <dbReference type="EC" id="5.4.99.12"/>
    </reaction>
</comment>
<feature type="active site" description="Nucleophile" evidence="4 5">
    <location>
        <position position="52"/>
    </location>
</feature>
<dbReference type="HAMAP" id="MF_00171">
    <property type="entry name" value="TruA"/>
    <property type="match status" value="1"/>
</dbReference>
<dbReference type="NCBIfam" id="TIGR00071">
    <property type="entry name" value="hisT_truA"/>
    <property type="match status" value="1"/>
</dbReference>
<evidence type="ECO:0000313" key="9">
    <source>
        <dbReference type="EMBL" id="RAL23288.1"/>
    </source>
</evidence>
<dbReference type="EC" id="5.4.99.12" evidence="4"/>
<dbReference type="Gene3D" id="3.30.70.580">
    <property type="entry name" value="Pseudouridine synthase I, catalytic domain, N-terminal subdomain"/>
    <property type="match status" value="1"/>
</dbReference>
<dbReference type="GO" id="GO:0031119">
    <property type="term" value="P:tRNA pseudouridine synthesis"/>
    <property type="evidence" value="ECO:0007669"/>
    <property type="project" value="UniProtKB-UniRule"/>
</dbReference>
<comment type="subunit">
    <text evidence="4">Homodimer.</text>
</comment>